<dbReference type="PANTHER" id="PTHR43304">
    <property type="entry name" value="PHYTOCHROME-LIKE PROTEIN CPH1"/>
    <property type="match status" value="1"/>
</dbReference>
<feature type="domain" description="PAS" evidence="9">
    <location>
        <begin position="118"/>
        <end position="188"/>
    </location>
</feature>
<evidence type="ECO:0000256" key="6">
    <source>
        <dbReference type="ARBA" id="ARBA00023012"/>
    </source>
</evidence>
<dbReference type="Gene3D" id="3.30.565.10">
    <property type="entry name" value="Histidine kinase-like ATPase, C-terminal domain"/>
    <property type="match status" value="1"/>
</dbReference>
<dbReference type="SMART" id="SM00387">
    <property type="entry name" value="HATPase_c"/>
    <property type="match status" value="1"/>
</dbReference>
<dbReference type="EMBL" id="JADEXG010000023">
    <property type="protein sequence ID" value="MBE9077892.1"/>
    <property type="molecule type" value="Genomic_DNA"/>
</dbReference>
<feature type="transmembrane region" description="Helical" evidence="7">
    <location>
        <begin position="80"/>
        <end position="101"/>
    </location>
</feature>
<dbReference type="InterPro" id="IPR000700">
    <property type="entry name" value="PAS-assoc_C"/>
</dbReference>
<dbReference type="GO" id="GO:0000155">
    <property type="term" value="F:phosphorelay sensor kinase activity"/>
    <property type="evidence" value="ECO:0007669"/>
    <property type="project" value="InterPro"/>
</dbReference>
<sequence length="621" mass="69038">MNKLQSVLSRYGVATAAVAIALLIEIAQPWTQAQSPFLLFLVAVLVSVWYGGRNAGLWATGLAAVLKTVLLSLAEPVDNWLSVPVGLGLFLIIGGLVSVIASPQGRGLSSVEADLKESDERFRVTFEQAAVGLAHVGLDGSWLRVNRRLCDIVGYSAAELQQRTFQDITFADDLATDLTYLQQLLDGQRSTYAMEKRYVHEAGHLVWINLTVSLVRDRRGQPKYFISVIEDIRDRKQAQAELIESEARFRRAFVGAPFPIIIYAEDGEVLQISHGWTDLSGYALAEIPTIDDWTEKAYGSRKGLVREHIRQLFEADQAVDEGEFVIQTRDGSTRTWQFSSAPLGQLGDGRKLVISMASDVTALKRAGLKMQRFNEVLEQRVTERTALFKTANQELQAFSYSVSHDLRAPLRAMQGFSQALLEDYAAQLDDLGQDYAKRIFKAAAQMDQLISDLLAYGRLGRAQVKLQPLNLEALVQEVIQSLGLSAHSSQAQVEMQSPLPTVQGNYRIAYQVMTNLIDNGVKFVSPGVQPKLQIWAEEKPDCVRLWIADNGIGILPEHRQRIFDVFERLHGVEAYPGTGIGLAIVRRGVRRMGGNVGVELNPEQGSRFWVEFPRSTIAKIE</sequence>
<feature type="transmembrane region" description="Helical" evidence="7">
    <location>
        <begin position="7"/>
        <end position="27"/>
    </location>
</feature>
<dbReference type="PROSITE" id="PS50112">
    <property type="entry name" value="PAS"/>
    <property type="match status" value="2"/>
</dbReference>
<dbReference type="PRINTS" id="PR00344">
    <property type="entry name" value="BCTRLSENSOR"/>
</dbReference>
<dbReference type="InterPro" id="IPR036097">
    <property type="entry name" value="HisK_dim/P_sf"/>
</dbReference>
<evidence type="ECO:0000259" key="8">
    <source>
        <dbReference type="PROSITE" id="PS50109"/>
    </source>
</evidence>
<evidence type="ECO:0000256" key="3">
    <source>
        <dbReference type="ARBA" id="ARBA00022553"/>
    </source>
</evidence>
<dbReference type="Gene3D" id="1.10.287.130">
    <property type="match status" value="1"/>
</dbReference>
<feature type="domain" description="PAC" evidence="10">
    <location>
        <begin position="192"/>
        <end position="244"/>
    </location>
</feature>
<keyword evidence="4" id="KW-0808">Transferase</keyword>
<evidence type="ECO:0000256" key="5">
    <source>
        <dbReference type="ARBA" id="ARBA00022777"/>
    </source>
</evidence>
<dbReference type="Pfam" id="PF00512">
    <property type="entry name" value="HisKA"/>
    <property type="match status" value="1"/>
</dbReference>
<keyword evidence="7" id="KW-0812">Transmembrane</keyword>
<dbReference type="SMART" id="SM00388">
    <property type="entry name" value="HisKA"/>
    <property type="match status" value="1"/>
</dbReference>
<dbReference type="InterPro" id="IPR052162">
    <property type="entry name" value="Sensor_kinase/Photoreceptor"/>
</dbReference>
<comment type="caution">
    <text evidence="11">The sequence shown here is derived from an EMBL/GenBank/DDBJ whole genome shotgun (WGS) entry which is preliminary data.</text>
</comment>
<name>A0A8J7AXJ0_9CYAN</name>
<dbReference type="SMART" id="SM00091">
    <property type="entry name" value="PAS"/>
    <property type="match status" value="2"/>
</dbReference>
<dbReference type="InterPro" id="IPR001610">
    <property type="entry name" value="PAC"/>
</dbReference>
<accession>A0A8J7AXJ0</accession>
<dbReference type="AlphaFoldDB" id="A0A8J7AXJ0"/>
<keyword evidence="5" id="KW-0418">Kinase</keyword>
<evidence type="ECO:0000256" key="1">
    <source>
        <dbReference type="ARBA" id="ARBA00000085"/>
    </source>
</evidence>
<dbReference type="SUPFAM" id="SSF55874">
    <property type="entry name" value="ATPase domain of HSP90 chaperone/DNA topoisomerase II/histidine kinase"/>
    <property type="match status" value="1"/>
</dbReference>
<dbReference type="InterPro" id="IPR036890">
    <property type="entry name" value="HATPase_C_sf"/>
</dbReference>
<dbReference type="Pfam" id="PF13426">
    <property type="entry name" value="PAS_9"/>
    <property type="match status" value="1"/>
</dbReference>
<dbReference type="InterPro" id="IPR004358">
    <property type="entry name" value="Sig_transdc_His_kin-like_C"/>
</dbReference>
<dbReference type="PROSITE" id="PS50113">
    <property type="entry name" value="PAC"/>
    <property type="match status" value="2"/>
</dbReference>
<gene>
    <name evidence="11" type="ORF">IQ241_11405</name>
</gene>
<dbReference type="Proteomes" id="UP000636505">
    <property type="component" value="Unassembled WGS sequence"/>
</dbReference>
<keyword evidence="7" id="KW-1133">Transmembrane helix</keyword>
<evidence type="ECO:0000313" key="12">
    <source>
        <dbReference type="Proteomes" id="UP000636505"/>
    </source>
</evidence>
<dbReference type="PANTHER" id="PTHR43304:SF1">
    <property type="entry name" value="PAC DOMAIN-CONTAINING PROTEIN"/>
    <property type="match status" value="1"/>
</dbReference>
<dbReference type="EC" id="2.7.13.3" evidence="2"/>
<keyword evidence="6" id="KW-0902">Two-component regulatory system</keyword>
<dbReference type="SMART" id="SM00086">
    <property type="entry name" value="PAC"/>
    <property type="match status" value="2"/>
</dbReference>
<dbReference type="PROSITE" id="PS50109">
    <property type="entry name" value="HIS_KIN"/>
    <property type="match status" value="1"/>
</dbReference>
<dbReference type="RefSeq" id="WP_193907157.1">
    <property type="nucleotide sequence ID" value="NZ_JADEXG010000023.1"/>
</dbReference>
<dbReference type="Gene3D" id="3.30.450.20">
    <property type="entry name" value="PAS domain"/>
    <property type="match status" value="2"/>
</dbReference>
<keyword evidence="7" id="KW-0472">Membrane</keyword>
<protein>
    <recommendedName>
        <fullName evidence="2">histidine kinase</fullName>
        <ecNumber evidence="2">2.7.13.3</ecNumber>
    </recommendedName>
</protein>
<feature type="domain" description="PAC" evidence="10">
    <location>
        <begin position="320"/>
        <end position="372"/>
    </location>
</feature>
<dbReference type="InterPro" id="IPR003661">
    <property type="entry name" value="HisK_dim/P_dom"/>
</dbReference>
<dbReference type="CDD" id="cd00082">
    <property type="entry name" value="HisKA"/>
    <property type="match status" value="1"/>
</dbReference>
<feature type="domain" description="PAS" evidence="9">
    <location>
        <begin position="245"/>
        <end position="287"/>
    </location>
</feature>
<proteinExistence type="predicted"/>
<comment type="catalytic activity">
    <reaction evidence="1">
        <text>ATP + protein L-histidine = ADP + protein N-phospho-L-histidine.</text>
        <dbReference type="EC" id="2.7.13.3"/>
    </reaction>
</comment>
<evidence type="ECO:0000256" key="4">
    <source>
        <dbReference type="ARBA" id="ARBA00022679"/>
    </source>
</evidence>
<dbReference type="SUPFAM" id="SSF55785">
    <property type="entry name" value="PYP-like sensor domain (PAS domain)"/>
    <property type="match status" value="2"/>
</dbReference>
<dbReference type="SUPFAM" id="SSF47384">
    <property type="entry name" value="Homodimeric domain of signal transducing histidine kinase"/>
    <property type="match status" value="1"/>
</dbReference>
<dbReference type="InterPro" id="IPR035965">
    <property type="entry name" value="PAS-like_dom_sf"/>
</dbReference>
<organism evidence="11 12">
    <name type="scientific">Vasconcelosia minhoensis LEGE 07310</name>
    <dbReference type="NCBI Taxonomy" id="915328"/>
    <lineage>
        <taxon>Bacteria</taxon>
        <taxon>Bacillati</taxon>
        <taxon>Cyanobacteriota</taxon>
        <taxon>Cyanophyceae</taxon>
        <taxon>Nodosilineales</taxon>
        <taxon>Cymatolegaceae</taxon>
        <taxon>Vasconcelosia</taxon>
        <taxon>Vasconcelosia minhoensis</taxon>
    </lineage>
</organism>
<dbReference type="InterPro" id="IPR000014">
    <property type="entry name" value="PAS"/>
</dbReference>
<dbReference type="InterPro" id="IPR003594">
    <property type="entry name" value="HATPase_dom"/>
</dbReference>
<reference evidence="11" key="1">
    <citation type="submission" date="2020-10" db="EMBL/GenBank/DDBJ databases">
        <authorList>
            <person name="Castelo-Branco R."/>
            <person name="Eusebio N."/>
            <person name="Adriana R."/>
            <person name="Vieira A."/>
            <person name="Brugerolle De Fraissinette N."/>
            <person name="Rezende De Castro R."/>
            <person name="Schneider M.P."/>
            <person name="Vasconcelos V."/>
            <person name="Leao P.N."/>
        </authorList>
    </citation>
    <scope>NUCLEOTIDE SEQUENCE</scope>
    <source>
        <strain evidence="11">LEGE 07310</strain>
    </source>
</reference>
<dbReference type="InterPro" id="IPR005467">
    <property type="entry name" value="His_kinase_dom"/>
</dbReference>
<keyword evidence="3" id="KW-0597">Phosphoprotein</keyword>
<evidence type="ECO:0000256" key="2">
    <source>
        <dbReference type="ARBA" id="ARBA00012438"/>
    </source>
</evidence>
<evidence type="ECO:0000259" key="10">
    <source>
        <dbReference type="PROSITE" id="PS50113"/>
    </source>
</evidence>
<dbReference type="CDD" id="cd00130">
    <property type="entry name" value="PAS"/>
    <property type="match status" value="2"/>
</dbReference>
<evidence type="ECO:0000256" key="7">
    <source>
        <dbReference type="SAM" id="Phobius"/>
    </source>
</evidence>
<feature type="transmembrane region" description="Helical" evidence="7">
    <location>
        <begin position="33"/>
        <end position="50"/>
    </location>
</feature>
<evidence type="ECO:0000313" key="11">
    <source>
        <dbReference type="EMBL" id="MBE9077892.1"/>
    </source>
</evidence>
<evidence type="ECO:0000259" key="9">
    <source>
        <dbReference type="PROSITE" id="PS50112"/>
    </source>
</evidence>
<dbReference type="NCBIfam" id="TIGR00229">
    <property type="entry name" value="sensory_box"/>
    <property type="match status" value="2"/>
</dbReference>
<dbReference type="Pfam" id="PF08447">
    <property type="entry name" value="PAS_3"/>
    <property type="match status" value="1"/>
</dbReference>
<dbReference type="Pfam" id="PF02518">
    <property type="entry name" value="HATPase_c"/>
    <property type="match status" value="1"/>
</dbReference>
<keyword evidence="12" id="KW-1185">Reference proteome</keyword>
<dbReference type="InterPro" id="IPR013655">
    <property type="entry name" value="PAS_fold_3"/>
</dbReference>
<feature type="domain" description="Histidine kinase" evidence="8">
    <location>
        <begin position="401"/>
        <end position="616"/>
    </location>
</feature>